<keyword evidence="6" id="KW-0378">Hydrolase</keyword>
<feature type="domain" description="Fungal lipase-type" evidence="12">
    <location>
        <begin position="2"/>
        <end position="79"/>
    </location>
</feature>
<dbReference type="GO" id="GO:0034388">
    <property type="term" value="C:Pwp2p-containing subcomplex of 90S preribosome"/>
    <property type="evidence" value="ECO:0007669"/>
    <property type="project" value="TreeGrafter"/>
</dbReference>
<protein>
    <recommendedName>
        <fullName evidence="9">U3 small nucleolar RNA-associated protein 18 homolog</fullName>
    </recommendedName>
</protein>
<evidence type="ECO:0000256" key="3">
    <source>
        <dbReference type="ARBA" id="ARBA00022553"/>
    </source>
</evidence>
<proteinExistence type="inferred from homology"/>
<dbReference type="InterPro" id="IPR036322">
    <property type="entry name" value="WD40_repeat_dom_sf"/>
</dbReference>
<evidence type="ECO:0000256" key="1">
    <source>
        <dbReference type="ARBA" id="ARBA00004604"/>
    </source>
</evidence>
<reference evidence="13 14" key="1">
    <citation type="submission" date="2019-09" db="EMBL/GenBank/DDBJ databases">
        <title>A chromosome-level genome assembly of the Chinese tupelo Nyssa sinensis.</title>
        <authorList>
            <person name="Yang X."/>
            <person name="Kang M."/>
            <person name="Yang Y."/>
            <person name="Xiong H."/>
            <person name="Wang M."/>
            <person name="Zhang Z."/>
            <person name="Wang Z."/>
            <person name="Wu H."/>
            <person name="Ma T."/>
            <person name="Liu J."/>
            <person name="Xi Z."/>
        </authorList>
    </citation>
    <scope>NUCLEOTIDE SEQUENCE [LARGE SCALE GENOMIC DNA]</scope>
    <source>
        <strain evidence="13">J267</strain>
        <tissue evidence="13">Leaf</tissue>
    </source>
</reference>
<dbReference type="PANTHER" id="PTHR18359">
    <property type="entry name" value="WD-REPEAT PROTEIN-RELATED"/>
    <property type="match status" value="1"/>
</dbReference>
<accession>A0A5J5BM55</accession>
<keyword evidence="7" id="KW-0539">Nucleus</keyword>
<dbReference type="SUPFAM" id="SSF50978">
    <property type="entry name" value="WD40 repeat-like"/>
    <property type="match status" value="1"/>
</dbReference>
<dbReference type="OrthoDB" id="1935146at2759"/>
<dbReference type="Pfam" id="PF01764">
    <property type="entry name" value="Lipase_3"/>
    <property type="match status" value="1"/>
</dbReference>
<organism evidence="13 14">
    <name type="scientific">Nyssa sinensis</name>
    <dbReference type="NCBI Taxonomy" id="561372"/>
    <lineage>
        <taxon>Eukaryota</taxon>
        <taxon>Viridiplantae</taxon>
        <taxon>Streptophyta</taxon>
        <taxon>Embryophyta</taxon>
        <taxon>Tracheophyta</taxon>
        <taxon>Spermatophyta</taxon>
        <taxon>Magnoliopsida</taxon>
        <taxon>eudicotyledons</taxon>
        <taxon>Gunneridae</taxon>
        <taxon>Pentapetalae</taxon>
        <taxon>asterids</taxon>
        <taxon>Cornales</taxon>
        <taxon>Nyssaceae</taxon>
        <taxon>Nyssa</taxon>
    </lineage>
</organism>
<dbReference type="PANTHER" id="PTHR18359:SF0">
    <property type="entry name" value="U3 SMALL NUCLEOLAR RNA-ASSOCIATED PROTEIN 18 HOMOLOG"/>
    <property type="match status" value="1"/>
</dbReference>
<dbReference type="GO" id="GO:0016787">
    <property type="term" value="F:hydrolase activity"/>
    <property type="evidence" value="ECO:0007669"/>
    <property type="project" value="UniProtKB-KW"/>
</dbReference>
<feature type="repeat" description="WD" evidence="10">
    <location>
        <begin position="672"/>
        <end position="713"/>
    </location>
</feature>
<feature type="compositionally biased region" description="Basic and acidic residues" evidence="11">
    <location>
        <begin position="314"/>
        <end position="326"/>
    </location>
</feature>
<dbReference type="InterPro" id="IPR045161">
    <property type="entry name" value="Utp18"/>
</dbReference>
<evidence type="ECO:0000313" key="14">
    <source>
        <dbReference type="Proteomes" id="UP000325577"/>
    </source>
</evidence>
<dbReference type="PROSITE" id="PS50294">
    <property type="entry name" value="WD_REPEATS_REGION"/>
    <property type="match status" value="1"/>
</dbReference>
<feature type="region of interest" description="Disordered" evidence="11">
    <location>
        <begin position="402"/>
        <end position="424"/>
    </location>
</feature>
<name>A0A5J5BM55_9ASTE</name>
<dbReference type="Gene3D" id="3.40.50.1820">
    <property type="entry name" value="alpha/beta hydrolase"/>
    <property type="match status" value="1"/>
</dbReference>
<evidence type="ECO:0000256" key="4">
    <source>
        <dbReference type="ARBA" id="ARBA00022574"/>
    </source>
</evidence>
<comment type="similarity">
    <text evidence="8">Belongs to the WD repeat UTP18 family.</text>
</comment>
<keyword evidence="3" id="KW-0597">Phosphoprotein</keyword>
<feature type="region of interest" description="Disordered" evidence="11">
    <location>
        <begin position="309"/>
        <end position="340"/>
    </location>
</feature>
<keyword evidence="5" id="KW-0677">Repeat</keyword>
<evidence type="ECO:0000256" key="2">
    <source>
        <dbReference type="ARBA" id="ARBA00022552"/>
    </source>
</evidence>
<dbReference type="InterPro" id="IPR001680">
    <property type="entry name" value="WD40_rpt"/>
</dbReference>
<evidence type="ECO:0000313" key="13">
    <source>
        <dbReference type="EMBL" id="KAA8543320.1"/>
    </source>
</evidence>
<dbReference type="InterPro" id="IPR029058">
    <property type="entry name" value="AB_hydrolase_fold"/>
</dbReference>
<dbReference type="EMBL" id="CM018034">
    <property type="protein sequence ID" value="KAA8543320.1"/>
    <property type="molecule type" value="Genomic_DNA"/>
</dbReference>
<dbReference type="Gene3D" id="2.130.10.10">
    <property type="entry name" value="YVTN repeat-like/Quinoprotein amine dehydrogenase"/>
    <property type="match status" value="1"/>
</dbReference>
<evidence type="ECO:0000256" key="8">
    <source>
        <dbReference type="ARBA" id="ARBA00025767"/>
    </source>
</evidence>
<dbReference type="SMART" id="SM00320">
    <property type="entry name" value="WD40"/>
    <property type="match status" value="5"/>
</dbReference>
<evidence type="ECO:0000256" key="11">
    <source>
        <dbReference type="SAM" id="MobiDB-lite"/>
    </source>
</evidence>
<dbReference type="Pfam" id="PF00400">
    <property type="entry name" value="WD40"/>
    <property type="match status" value="2"/>
</dbReference>
<dbReference type="InterPro" id="IPR015943">
    <property type="entry name" value="WD40/YVTN_repeat-like_dom_sf"/>
</dbReference>
<evidence type="ECO:0000256" key="6">
    <source>
        <dbReference type="ARBA" id="ARBA00022801"/>
    </source>
</evidence>
<evidence type="ECO:0000259" key="12">
    <source>
        <dbReference type="Pfam" id="PF01764"/>
    </source>
</evidence>
<keyword evidence="2" id="KW-0698">rRNA processing</keyword>
<dbReference type="SUPFAM" id="SSF53474">
    <property type="entry name" value="alpha/beta-Hydrolases"/>
    <property type="match status" value="1"/>
</dbReference>
<gene>
    <name evidence="13" type="ORF">F0562_021185</name>
</gene>
<evidence type="ECO:0000256" key="9">
    <source>
        <dbReference type="ARBA" id="ARBA00074442"/>
    </source>
</evidence>
<dbReference type="Proteomes" id="UP000325577">
    <property type="component" value="Linkage Group LG11"/>
</dbReference>
<dbReference type="GO" id="GO:0032040">
    <property type="term" value="C:small-subunit processome"/>
    <property type="evidence" value="ECO:0007669"/>
    <property type="project" value="TreeGrafter"/>
</dbReference>
<dbReference type="GO" id="GO:0006364">
    <property type="term" value="P:rRNA processing"/>
    <property type="evidence" value="ECO:0007669"/>
    <property type="project" value="UniProtKB-KW"/>
</dbReference>
<keyword evidence="14" id="KW-1185">Reference proteome</keyword>
<dbReference type="CDD" id="cd00519">
    <property type="entry name" value="Lipase_3"/>
    <property type="match status" value="1"/>
</dbReference>
<evidence type="ECO:0000256" key="10">
    <source>
        <dbReference type="PROSITE-ProRule" id="PRU00221"/>
    </source>
</evidence>
<sequence length="848" mass="95564">MRLSITGHSLGAALAILSAYDIALDRDVMNDSRAIPICVFSFSGPRVGNYKFKERLEKLVKVLRIVNVNDIVPKVPGIVFNEKQPKKLMKLTEDLQWNYWHVGVELTIGLGWASIPALNNFSFFDYSHKLEQVNSRTLEWRAKKLHQKSHNWLTAGEIYMAKMVGLGCLTQWIHSCMLSFSDMVRGHKLAMMLLTPIPSPTILDDVISLSAWGWQVMATSCLRHSHTHTTLRIVLSRRLRPSPSITVPIDHLALVGFDVVTVPLTVAIAIPRFLRSVFLRMMGLISQNVLPKDQVKEFKRKADEPLLLGGNEEIEGRKQPDSDNLKEKKRKKERKEEQKQLEIEQEREMKKLENFLFGSLYSPAEFGKDDEEELIDGVEKGSALFFTDRSANSVLSVYEEDAELPEQNNNEEETKQRKPVWADEEEEKTNINIAKVNRLRKLRKEEEETLISGSVYVSRLRAQHIKLNPGTEWAQFDSQVKNYNSDNEDSDEENGAELARGYRDVDGVDDILRTNENLVVKNSTKLLPGLLEYSRLVDANAEDPSTGPINSVQFHRNAQLLLAGGLDKKLRFFQIDGKRNTKIQSIFLDDCPIRKASFLPDGSQVIISGRRKFFYSFDLVKAKVDKIGPLTGREEKSLEVFEVSPDSSTIAFVGNEGYILLVSSKTKELIGTLKMNGTVRSLAFANDGQELLSSGGDGHIYHWDLRTRACFHKAVDEGCINGTALCTSPIGTLFAAGSDSGIVNIYNREEFLGGKRKPIKTIENLTTKVDFMNFNNDAQILAISSSMKKNSLKLVHIPSFTVFSNWPPPNQNLHYPRCLDFSPGGGFVAMANAAGKVLLYKLHHYHHA</sequence>
<dbReference type="InterPro" id="IPR002921">
    <property type="entry name" value="Fungal_lipase-type"/>
</dbReference>
<keyword evidence="4 10" id="KW-0853">WD repeat</keyword>
<evidence type="ECO:0000256" key="5">
    <source>
        <dbReference type="ARBA" id="ARBA00022737"/>
    </source>
</evidence>
<evidence type="ECO:0000256" key="7">
    <source>
        <dbReference type="ARBA" id="ARBA00023242"/>
    </source>
</evidence>
<dbReference type="PROSITE" id="PS50082">
    <property type="entry name" value="WD_REPEATS_2"/>
    <property type="match status" value="1"/>
</dbReference>
<dbReference type="FunFam" id="2.130.10.10:FF:000121">
    <property type="entry name" value="U3 small nucleolar RNA-associated protein 18 homolog"/>
    <property type="match status" value="1"/>
</dbReference>
<comment type="subcellular location">
    <subcellularLocation>
        <location evidence="1">Nucleus</location>
        <location evidence="1">Nucleolus</location>
    </subcellularLocation>
</comment>
<dbReference type="GO" id="GO:0006629">
    <property type="term" value="P:lipid metabolic process"/>
    <property type="evidence" value="ECO:0007669"/>
    <property type="project" value="InterPro"/>
</dbReference>
<dbReference type="AlphaFoldDB" id="A0A5J5BM55"/>